<organism evidence="1 2">
    <name type="scientific">Roseovarius halotolerans</name>
    <dbReference type="NCBI Taxonomy" id="505353"/>
    <lineage>
        <taxon>Bacteria</taxon>
        <taxon>Pseudomonadati</taxon>
        <taxon>Pseudomonadota</taxon>
        <taxon>Alphaproteobacteria</taxon>
        <taxon>Rhodobacterales</taxon>
        <taxon>Roseobacteraceae</taxon>
        <taxon>Roseovarius</taxon>
    </lineage>
</organism>
<name>A0A1X6Y5W8_9RHOB</name>
<keyword evidence="2" id="KW-1185">Reference proteome</keyword>
<dbReference type="OrthoDB" id="9886938at2"/>
<dbReference type="RefSeq" id="WP_085815824.1">
    <property type="nucleotide sequence ID" value="NZ_FWFU01000001.1"/>
</dbReference>
<sequence>MKLSEAVKIAPSSVPVATIPWRDQLLDVFAPTGADLCWLLSKSQAFGDALESAADSRISSLLAAVSESGPEILEKLLTIATGEDVDTVRTAHFSLEEQVDILTALFENGVPEVLRGKLLAVVADWLETAAETLDEAGESSEPG</sequence>
<accession>A0A1X6Y5W8</accession>
<dbReference type="Proteomes" id="UP000193207">
    <property type="component" value="Unassembled WGS sequence"/>
</dbReference>
<dbReference type="AlphaFoldDB" id="A0A1X6Y5W8"/>
<gene>
    <name evidence="1" type="ORF">ROH8110_00074</name>
</gene>
<reference evidence="1 2" key="1">
    <citation type="submission" date="2017-03" db="EMBL/GenBank/DDBJ databases">
        <authorList>
            <person name="Afonso C.L."/>
            <person name="Miller P.J."/>
            <person name="Scott M.A."/>
            <person name="Spackman E."/>
            <person name="Goraichik I."/>
            <person name="Dimitrov K.M."/>
            <person name="Suarez D.L."/>
            <person name="Swayne D.E."/>
        </authorList>
    </citation>
    <scope>NUCLEOTIDE SEQUENCE [LARGE SCALE GENOMIC DNA]</scope>
    <source>
        <strain evidence="1 2">CECT 8110</strain>
    </source>
</reference>
<evidence type="ECO:0000313" key="1">
    <source>
        <dbReference type="EMBL" id="SLN11207.1"/>
    </source>
</evidence>
<evidence type="ECO:0000313" key="2">
    <source>
        <dbReference type="Proteomes" id="UP000193207"/>
    </source>
</evidence>
<proteinExistence type="predicted"/>
<protein>
    <submittedName>
        <fullName evidence="1">Uncharacterized protein</fullName>
    </submittedName>
</protein>
<dbReference type="EMBL" id="FWFU01000001">
    <property type="protein sequence ID" value="SLN11207.1"/>
    <property type="molecule type" value="Genomic_DNA"/>
</dbReference>